<dbReference type="Proteomes" id="UP000243887">
    <property type="component" value="Unassembled WGS sequence"/>
</dbReference>
<keyword evidence="5" id="KW-1185">Reference proteome</keyword>
<reference evidence="5" key="1">
    <citation type="submission" date="2016-10" db="EMBL/GenBank/DDBJ databases">
        <authorList>
            <person name="Varghese N."/>
            <person name="Submissions S."/>
        </authorList>
    </citation>
    <scope>NUCLEOTIDE SEQUENCE [LARGE SCALE GENOMIC DNA]</scope>
    <source>
        <strain evidence="5">DSM 26542</strain>
    </source>
</reference>
<evidence type="ECO:0000256" key="2">
    <source>
        <dbReference type="ARBA" id="ARBA00023315"/>
    </source>
</evidence>
<feature type="domain" description="N-acetyltransferase" evidence="3">
    <location>
        <begin position="3"/>
        <end position="144"/>
    </location>
</feature>
<dbReference type="Gene3D" id="3.40.630.30">
    <property type="match status" value="1"/>
</dbReference>
<gene>
    <name evidence="4" type="ORF">SAMN04487893_10169</name>
</gene>
<dbReference type="PANTHER" id="PTHR43800">
    <property type="entry name" value="PEPTIDYL-LYSINE N-ACETYLTRANSFERASE YJAB"/>
    <property type="match status" value="1"/>
</dbReference>
<dbReference type="STRING" id="1150112.SAMN04487893_10169"/>
<name>A0A1I3KUI6_9FLAO</name>
<accession>A0A1I3KUI6</accession>
<sequence length="144" mass="16923">MNYHIEPYTEKDRADLLIVWEKSVLATHTFLKPQDFEEIRNFLYSMDFSQFEVHCLWDSKSLIGFIGIDGAKIEMLFLHPDYIGQGLGKRLLQFACSSLNATCVDVNEQNKNAYEFYLNFGFKTFERTEKDDLGKDYPILRMKL</sequence>
<dbReference type="InterPro" id="IPR000182">
    <property type="entry name" value="GNAT_dom"/>
</dbReference>
<organism evidence="4 5">
    <name type="scientific">Myroides guanonis</name>
    <dbReference type="NCBI Taxonomy" id="1150112"/>
    <lineage>
        <taxon>Bacteria</taxon>
        <taxon>Pseudomonadati</taxon>
        <taxon>Bacteroidota</taxon>
        <taxon>Flavobacteriia</taxon>
        <taxon>Flavobacteriales</taxon>
        <taxon>Flavobacteriaceae</taxon>
        <taxon>Myroides</taxon>
    </lineage>
</organism>
<dbReference type="SUPFAM" id="SSF55729">
    <property type="entry name" value="Acyl-CoA N-acyltransferases (Nat)"/>
    <property type="match status" value="1"/>
</dbReference>
<proteinExistence type="predicted"/>
<keyword evidence="2" id="KW-0012">Acyltransferase</keyword>
<dbReference type="GO" id="GO:0016747">
    <property type="term" value="F:acyltransferase activity, transferring groups other than amino-acyl groups"/>
    <property type="evidence" value="ECO:0007669"/>
    <property type="project" value="InterPro"/>
</dbReference>
<evidence type="ECO:0000259" key="3">
    <source>
        <dbReference type="PROSITE" id="PS51186"/>
    </source>
</evidence>
<dbReference type="OrthoDB" id="9789605at2"/>
<dbReference type="PANTHER" id="PTHR43800:SF1">
    <property type="entry name" value="PEPTIDYL-LYSINE N-ACETYLTRANSFERASE YJAB"/>
    <property type="match status" value="1"/>
</dbReference>
<evidence type="ECO:0000256" key="1">
    <source>
        <dbReference type="ARBA" id="ARBA00022679"/>
    </source>
</evidence>
<dbReference type="Pfam" id="PF13673">
    <property type="entry name" value="Acetyltransf_10"/>
    <property type="match status" value="1"/>
</dbReference>
<dbReference type="PROSITE" id="PS51186">
    <property type="entry name" value="GNAT"/>
    <property type="match status" value="1"/>
</dbReference>
<evidence type="ECO:0000313" key="5">
    <source>
        <dbReference type="Proteomes" id="UP000243887"/>
    </source>
</evidence>
<dbReference type="RefSeq" id="WP_090677430.1">
    <property type="nucleotide sequence ID" value="NZ_FORU01000001.1"/>
</dbReference>
<dbReference type="AlphaFoldDB" id="A0A1I3KUI6"/>
<keyword evidence="1 4" id="KW-0808">Transferase</keyword>
<protein>
    <submittedName>
        <fullName evidence="4">Putative acetyltransferase</fullName>
    </submittedName>
</protein>
<evidence type="ECO:0000313" key="4">
    <source>
        <dbReference type="EMBL" id="SFI76201.1"/>
    </source>
</evidence>
<dbReference type="EMBL" id="FORU01000001">
    <property type="protein sequence ID" value="SFI76201.1"/>
    <property type="molecule type" value="Genomic_DNA"/>
</dbReference>
<dbReference type="InterPro" id="IPR016181">
    <property type="entry name" value="Acyl_CoA_acyltransferase"/>
</dbReference>
<dbReference type="CDD" id="cd04301">
    <property type="entry name" value="NAT_SF"/>
    <property type="match status" value="1"/>
</dbReference>